<evidence type="ECO:0000259" key="1">
    <source>
        <dbReference type="PROSITE" id="PS50097"/>
    </source>
</evidence>
<dbReference type="AlphaFoldDB" id="A0A507D0I8"/>
<dbReference type="InterPro" id="IPR000210">
    <property type="entry name" value="BTB/POZ_dom"/>
</dbReference>
<name>A0A507D0I8_9FUNG</name>
<gene>
    <name evidence="2" type="ORF">SeLEV6574_g04340</name>
</gene>
<proteinExistence type="predicted"/>
<sequence>MPLPNEFKHSELVHKNWKELAIKFTYGWDYEARSNIAGQYLLHATGLSNVTTIIRNVSTGVALVVSYTELDHYGGSTFHIILSLASTSKLNHIDHVEIALAGTPYKVPMKNSEPAQWYARLPLEYSDFSSFRVNLATLPTDRVQFEFTVLMKFQLLSYTQNKPPPLPPKAYSRFLYDKKASDAIVVAKNSDSAETFEVRVSKLVLMDNSPVFDRMFRSQFSESQSCRLVINDADEAPVRALIEFAYTNFIVSKLEGLEHRKQLYDLAERFEMKGLGELATDLIITNDFEMCRIFELLDFSEKYSNQTLYKACFEYLKANYCECDEESLISAIENGGHGVSKAIARLLM</sequence>
<dbReference type="EMBL" id="QEAM01000171">
    <property type="protein sequence ID" value="TPX44690.1"/>
    <property type="molecule type" value="Genomic_DNA"/>
</dbReference>
<feature type="domain" description="BTB" evidence="1">
    <location>
        <begin position="181"/>
        <end position="248"/>
    </location>
</feature>
<dbReference type="PANTHER" id="PTHR24413">
    <property type="entry name" value="SPECKLE-TYPE POZ PROTEIN"/>
    <property type="match status" value="1"/>
</dbReference>
<dbReference type="Proteomes" id="UP000320475">
    <property type="component" value="Unassembled WGS sequence"/>
</dbReference>
<organism evidence="2 3">
    <name type="scientific">Synchytrium endobioticum</name>
    <dbReference type="NCBI Taxonomy" id="286115"/>
    <lineage>
        <taxon>Eukaryota</taxon>
        <taxon>Fungi</taxon>
        <taxon>Fungi incertae sedis</taxon>
        <taxon>Chytridiomycota</taxon>
        <taxon>Chytridiomycota incertae sedis</taxon>
        <taxon>Chytridiomycetes</taxon>
        <taxon>Synchytriales</taxon>
        <taxon>Synchytriaceae</taxon>
        <taxon>Synchytrium</taxon>
    </lineage>
</organism>
<dbReference type="CDD" id="cd18186">
    <property type="entry name" value="BTB_POZ_ZBTB_KLHL-like"/>
    <property type="match status" value="1"/>
</dbReference>
<dbReference type="SUPFAM" id="SSF54695">
    <property type="entry name" value="POZ domain"/>
    <property type="match status" value="1"/>
</dbReference>
<reference evidence="2 3" key="1">
    <citation type="journal article" date="2019" name="Sci. Rep.">
        <title>Comparative genomics of chytrid fungi reveal insights into the obligate biotrophic and pathogenic lifestyle of Synchytrium endobioticum.</title>
        <authorList>
            <person name="van de Vossenberg B.T.L.H."/>
            <person name="Warris S."/>
            <person name="Nguyen H.D.T."/>
            <person name="van Gent-Pelzer M.P.E."/>
            <person name="Joly D.L."/>
            <person name="van de Geest H.C."/>
            <person name="Bonants P.J.M."/>
            <person name="Smith D.S."/>
            <person name="Levesque C.A."/>
            <person name="van der Lee T.A.J."/>
        </authorList>
    </citation>
    <scope>NUCLEOTIDE SEQUENCE [LARGE SCALE GENOMIC DNA]</scope>
    <source>
        <strain evidence="2 3">LEV6574</strain>
    </source>
</reference>
<dbReference type="Pfam" id="PF00651">
    <property type="entry name" value="BTB"/>
    <property type="match status" value="1"/>
</dbReference>
<accession>A0A507D0I8</accession>
<protein>
    <recommendedName>
        <fullName evidence="1">BTB domain-containing protein</fullName>
    </recommendedName>
</protein>
<dbReference type="SMART" id="SM00225">
    <property type="entry name" value="BTB"/>
    <property type="match status" value="1"/>
</dbReference>
<dbReference type="VEuPathDB" id="FungiDB:SeMB42_g07027"/>
<dbReference type="PROSITE" id="PS50097">
    <property type="entry name" value="BTB"/>
    <property type="match status" value="1"/>
</dbReference>
<comment type="caution">
    <text evidence="2">The sequence shown here is derived from an EMBL/GenBank/DDBJ whole genome shotgun (WGS) entry which is preliminary data.</text>
</comment>
<evidence type="ECO:0000313" key="2">
    <source>
        <dbReference type="EMBL" id="TPX44690.1"/>
    </source>
</evidence>
<dbReference type="OrthoDB" id="2319901at2759"/>
<dbReference type="Gene3D" id="3.30.710.10">
    <property type="entry name" value="Potassium Channel Kv1.1, Chain A"/>
    <property type="match status" value="1"/>
</dbReference>
<dbReference type="InterPro" id="IPR011333">
    <property type="entry name" value="SKP1/BTB/POZ_sf"/>
</dbReference>
<evidence type="ECO:0000313" key="3">
    <source>
        <dbReference type="Proteomes" id="UP000320475"/>
    </source>
</evidence>